<dbReference type="EMBL" id="CP018632">
    <property type="protein sequence ID" value="ASJ71671.1"/>
    <property type="molecule type" value="Genomic_DNA"/>
</dbReference>
<organism evidence="1 2">
    <name type="scientific">Granulosicoccus antarcticus IMCC3135</name>
    <dbReference type="NCBI Taxonomy" id="1192854"/>
    <lineage>
        <taxon>Bacteria</taxon>
        <taxon>Pseudomonadati</taxon>
        <taxon>Pseudomonadota</taxon>
        <taxon>Gammaproteobacteria</taxon>
        <taxon>Chromatiales</taxon>
        <taxon>Granulosicoccaceae</taxon>
        <taxon>Granulosicoccus</taxon>
    </lineage>
</organism>
<gene>
    <name evidence="1" type="ORF">IMCC3135_07840</name>
</gene>
<reference evidence="1 2" key="1">
    <citation type="submission" date="2016-12" db="EMBL/GenBank/DDBJ databases">
        <authorList>
            <person name="Song W.-J."/>
            <person name="Kurnit D.M."/>
        </authorList>
    </citation>
    <scope>NUCLEOTIDE SEQUENCE [LARGE SCALE GENOMIC DNA]</scope>
    <source>
        <strain evidence="1 2">IMCC3135</strain>
    </source>
</reference>
<protein>
    <submittedName>
        <fullName evidence="1">Uncharacterized protein</fullName>
    </submittedName>
</protein>
<keyword evidence="2" id="KW-1185">Reference proteome</keyword>
<dbReference type="KEGG" id="gai:IMCC3135_07840"/>
<accession>A0A2Z2NP22</accession>
<evidence type="ECO:0000313" key="1">
    <source>
        <dbReference type="EMBL" id="ASJ71671.1"/>
    </source>
</evidence>
<proteinExistence type="predicted"/>
<sequence>MHVDPASLTVEPESEMRARHSTIEWETERRWAQPVFNADFQLDPQFEPYTPGGGRQERFTDSYADLPIYITTIEDGVLFGQEFVVCDRLEPTLSAQRLFLVNLSKITKQIDTLRQLIVPSGPTYLVGACAAHDNFYHWSFQCLQGVALLRSVAQEQGLDYRIVLPPHDETRQRSLVLLGIDPAECITLPPDRFLRGVPLMYSLATCSDYTFQPSERLISLLDGYRQAGIEAASPDLPTRFYLSRRDALKRRSIRTEPELAQDLEARGYPELTMSELSLEDQIGIFARGVYPSPLTARVW</sequence>
<dbReference type="AlphaFoldDB" id="A0A2Z2NP22"/>
<evidence type="ECO:0000313" key="2">
    <source>
        <dbReference type="Proteomes" id="UP000250079"/>
    </source>
</evidence>
<dbReference type="Proteomes" id="UP000250079">
    <property type="component" value="Chromosome"/>
</dbReference>
<name>A0A2Z2NP22_9GAMM</name>